<organism evidence="3 4">
    <name type="scientific">Salipiger bermudensis (strain DSM 26914 / JCM 13377 / KCTC 12554 / HTCC2601)</name>
    <name type="common">Pelagibaca bermudensis</name>
    <dbReference type="NCBI Taxonomy" id="314265"/>
    <lineage>
        <taxon>Bacteria</taxon>
        <taxon>Pseudomonadati</taxon>
        <taxon>Pseudomonadota</taxon>
        <taxon>Alphaproteobacteria</taxon>
        <taxon>Rhodobacterales</taxon>
        <taxon>Roseobacteraceae</taxon>
        <taxon>Salipiger</taxon>
    </lineage>
</organism>
<feature type="region of interest" description="Disordered" evidence="1">
    <location>
        <begin position="127"/>
        <end position="147"/>
    </location>
</feature>
<dbReference type="OrthoDB" id="9789856at2"/>
<comment type="caution">
    <text evidence="3">The sequence shown here is derived from an EMBL/GenBank/DDBJ whole genome shotgun (WGS) entry which is preliminary data.</text>
</comment>
<dbReference type="InterPro" id="IPR003959">
    <property type="entry name" value="ATPase_AAA_core"/>
</dbReference>
<accession>Q0FKF8</accession>
<dbReference type="GO" id="GO:0016887">
    <property type="term" value="F:ATP hydrolysis activity"/>
    <property type="evidence" value="ECO:0007669"/>
    <property type="project" value="InterPro"/>
</dbReference>
<dbReference type="SUPFAM" id="SSF52540">
    <property type="entry name" value="P-loop containing nucleoside triphosphate hydrolases"/>
    <property type="match status" value="1"/>
</dbReference>
<dbReference type="EMBL" id="AATQ01000040">
    <property type="protein sequence ID" value="EAU44696.1"/>
    <property type="molecule type" value="Genomic_DNA"/>
</dbReference>
<protein>
    <recommendedName>
        <fullName evidence="2">ATPase AAA-type core domain-containing protein</fullName>
    </recommendedName>
</protein>
<dbReference type="InterPro" id="IPR051396">
    <property type="entry name" value="Bact_Antivir_Def_Nuclease"/>
</dbReference>
<proteinExistence type="predicted"/>
<dbReference type="Proteomes" id="UP000006230">
    <property type="component" value="Unassembled WGS sequence"/>
</dbReference>
<dbReference type="PANTHER" id="PTHR43581">
    <property type="entry name" value="ATP/GTP PHOSPHATASE"/>
    <property type="match status" value="1"/>
</dbReference>
<dbReference type="STRING" id="314265.R2601_18618"/>
<dbReference type="HOGENOM" id="CLU_021090_0_0_5"/>
<reference evidence="3 4" key="1">
    <citation type="journal article" date="2010" name="J. Bacteriol.">
        <title>Genome sequences of Pelagibaca bermudensis HTCC2601T and Maritimibacter alkaliphilus HTCC2654T, the type strains of two marine Roseobacter genera.</title>
        <authorList>
            <person name="Thrash J.C."/>
            <person name="Cho J.C."/>
            <person name="Ferriera S."/>
            <person name="Johnson J."/>
            <person name="Vergin K.L."/>
            <person name="Giovannoni S.J."/>
        </authorList>
    </citation>
    <scope>NUCLEOTIDE SEQUENCE [LARGE SCALE GENOMIC DNA]</scope>
    <source>
        <strain evidence="4">DSM 26914 / JCM 13377 / KCTC 12554 / HTCC2601</strain>
    </source>
</reference>
<feature type="region of interest" description="Disordered" evidence="1">
    <location>
        <begin position="326"/>
        <end position="352"/>
    </location>
</feature>
<name>Q0FKF8_SALBH</name>
<dbReference type="Pfam" id="PF13304">
    <property type="entry name" value="AAA_21"/>
    <property type="match status" value="1"/>
</dbReference>
<dbReference type="RefSeq" id="WP_007797866.1">
    <property type="nucleotide sequence ID" value="NZ_DS022276.1"/>
</dbReference>
<dbReference type="eggNOG" id="COG3950">
    <property type="taxonomic scope" value="Bacteria"/>
</dbReference>
<feature type="domain" description="ATPase AAA-type core" evidence="2">
    <location>
        <begin position="611"/>
        <end position="683"/>
    </location>
</feature>
<keyword evidence="4" id="KW-1185">Reference proteome</keyword>
<evidence type="ECO:0000256" key="1">
    <source>
        <dbReference type="SAM" id="MobiDB-lite"/>
    </source>
</evidence>
<dbReference type="GO" id="GO:0005524">
    <property type="term" value="F:ATP binding"/>
    <property type="evidence" value="ECO:0007669"/>
    <property type="project" value="InterPro"/>
</dbReference>
<dbReference type="Gene3D" id="3.40.50.300">
    <property type="entry name" value="P-loop containing nucleotide triphosphate hydrolases"/>
    <property type="match status" value="2"/>
</dbReference>
<evidence type="ECO:0000259" key="2">
    <source>
        <dbReference type="Pfam" id="PF13304"/>
    </source>
</evidence>
<dbReference type="InterPro" id="IPR027417">
    <property type="entry name" value="P-loop_NTPase"/>
</dbReference>
<evidence type="ECO:0000313" key="3">
    <source>
        <dbReference type="EMBL" id="EAU44696.1"/>
    </source>
</evidence>
<evidence type="ECO:0000313" key="4">
    <source>
        <dbReference type="Proteomes" id="UP000006230"/>
    </source>
</evidence>
<dbReference type="PANTHER" id="PTHR43581:SF2">
    <property type="entry name" value="EXCINUCLEASE ATPASE SUBUNIT"/>
    <property type="match status" value="1"/>
</dbReference>
<gene>
    <name evidence="3" type="ORF">R2601_18618</name>
</gene>
<sequence>MIFFDHADRERDAPEWFASREVEEALRQIDTFLSLGARERAQTDPPPVWKLPVGRDVLDALEHRSMGLCAFCEQRARLGAWRFRPPAHAMPMAAPDERIAYLWRSFEWPNFFPICRDCTPSPQTYFPVDGPREGPPPRPAPDKSSSTGSFWRLPLSGDVHQTIIGPGQAPGRSPDEEAILYHPGESAQPASAFRATLDGALIPLNRRARETVKTYRLDRAELVAARSRVARELLLRLEKTPDRASESLHRLTGLRTDEAHPIPEGLQFPGFAYLVFRQLLADALGRMGLERPLSLSQIMRSTLSLERDVDFPRALTESLAAFQAEDEGTAGTGEQAPEAPQPAPPPDDTAARRAHPRIAQIALRDFKSLEAIDLKLPAALDTESDEILTETSMEPPSAPCLLILGENATGKSSILEGVALACLDAPARAALAESVGLSPRRLTLDPRYMGAPEQEPRDRASVEIVFHPEEPDETGRHLALTARRDARGGVFDERDDLPGPRPFVFAYGPNRIYGSETLDTPWRHYDTLFESGRRLSNPEAWLVELAQRDDGALDMVVAALRHIIQIDGRFETIDIAPDPLEGDALCAWIHLTRNGPEGRKSSVRQRLAFASSGYRAVLALVCDVLQGLMADGASVYEARTSNALVLIDEIEAHLHPRWKLQIISGLRRALPRATFLLTSHDPLCVRGMRPGEVLMLNRHLRDPDAVDDGPSEMEVVERVSDFGAFERLTIEQLLTSDMFQLVSVDDPRAERRYAEVARLLGQQAKAEASGNPDAGLTAIERDQLRAFHEEVAEGMPAGVSEVTTLVQKAVADFLRDRRTLDATARRERREAVEQEIRSFLEELLR</sequence>
<dbReference type="AlphaFoldDB" id="Q0FKF8"/>